<dbReference type="InterPro" id="IPR002310">
    <property type="entry name" value="Gly-tRNA_ligase_asu"/>
</dbReference>
<keyword evidence="8" id="KW-0963">Cytoplasm</keyword>
<dbReference type="OrthoDB" id="9802183at2"/>
<evidence type="ECO:0000256" key="2">
    <source>
        <dbReference type="ARBA" id="ARBA00022598"/>
    </source>
</evidence>
<evidence type="ECO:0000256" key="7">
    <source>
        <dbReference type="ARBA" id="ARBA00047937"/>
    </source>
</evidence>
<dbReference type="InterPro" id="IPR045864">
    <property type="entry name" value="aa-tRNA-synth_II/BPL/LPL"/>
</dbReference>
<comment type="catalytic activity">
    <reaction evidence="7 8">
        <text>tRNA(Gly) + glycine + ATP = glycyl-tRNA(Gly) + AMP + diphosphate</text>
        <dbReference type="Rhea" id="RHEA:16013"/>
        <dbReference type="Rhea" id="RHEA-COMP:9664"/>
        <dbReference type="Rhea" id="RHEA-COMP:9683"/>
        <dbReference type="ChEBI" id="CHEBI:30616"/>
        <dbReference type="ChEBI" id="CHEBI:33019"/>
        <dbReference type="ChEBI" id="CHEBI:57305"/>
        <dbReference type="ChEBI" id="CHEBI:78442"/>
        <dbReference type="ChEBI" id="CHEBI:78522"/>
        <dbReference type="ChEBI" id="CHEBI:456215"/>
        <dbReference type="EC" id="6.1.1.14"/>
    </reaction>
</comment>
<evidence type="ECO:0000256" key="1">
    <source>
        <dbReference type="ARBA" id="ARBA00008226"/>
    </source>
</evidence>
<sequence>MYLQEIIAKLNDYWSSQGCLIDQPYDVEMGAGTFHPSTFLRSLGKKPWRVAFVQPSRRPTDGRYGENPMRTQRYFQYQVIIKPSPENSQELYIGSLEALGIDPKEHDIRFVEDNWESPTLGAWGVGWEVWLDGMEVTQFTYFQQVGSIDVDLISLEITYGLERIAMYLQGKDNFFDIDWNEHFKYGDVFLENERQFSAYNFDVADTEMLFELYRMYTKEFERCMEANLILPAYDYMIKCSHTFNLLDARNAISVAQRQSYIKSIRDMARAVARAYIQQERDSE</sequence>
<comment type="subunit">
    <text evidence="8">Tetramer of two alpha and two beta subunits.</text>
</comment>
<keyword evidence="6 8" id="KW-0030">Aminoacyl-tRNA synthetase</keyword>
<dbReference type="PANTHER" id="PTHR30075">
    <property type="entry name" value="GLYCYL-TRNA SYNTHETASE"/>
    <property type="match status" value="1"/>
</dbReference>
<evidence type="ECO:0000313" key="9">
    <source>
        <dbReference type="EMBL" id="ACR80786.1"/>
    </source>
</evidence>
<keyword evidence="3 8" id="KW-0547">Nucleotide-binding</keyword>
<dbReference type="GO" id="GO:0005524">
    <property type="term" value="F:ATP binding"/>
    <property type="evidence" value="ECO:0007669"/>
    <property type="project" value="UniProtKB-UniRule"/>
</dbReference>
<dbReference type="Gene3D" id="3.30.930.10">
    <property type="entry name" value="Bira Bifunctional Protein, Domain 2"/>
    <property type="match status" value="1"/>
</dbReference>
<keyword evidence="2 8" id="KW-0436">Ligase</keyword>
<dbReference type="EMBL" id="CP001634">
    <property type="protein sequence ID" value="ACR80786.1"/>
    <property type="molecule type" value="Genomic_DNA"/>
</dbReference>
<evidence type="ECO:0000256" key="8">
    <source>
        <dbReference type="HAMAP-Rule" id="MF_00254"/>
    </source>
</evidence>
<dbReference type="PANTHER" id="PTHR30075:SF2">
    <property type="entry name" value="GLYCINE--TRNA LIGASE, CHLOROPLASTIC_MITOCHONDRIAL 2"/>
    <property type="match status" value="1"/>
</dbReference>
<protein>
    <recommendedName>
        <fullName evidence="8">Glycine--tRNA ligase alpha subunit</fullName>
        <ecNumber evidence="8">6.1.1.14</ecNumber>
    </recommendedName>
    <alternativeName>
        <fullName evidence="8">Glycyl-tRNA synthetase alpha subunit</fullName>
        <shortName evidence="8">GlyRS</shortName>
    </alternativeName>
</protein>
<dbReference type="GO" id="GO:0004820">
    <property type="term" value="F:glycine-tRNA ligase activity"/>
    <property type="evidence" value="ECO:0007669"/>
    <property type="project" value="UniProtKB-UniRule"/>
</dbReference>
<dbReference type="NCBIfam" id="TIGR00388">
    <property type="entry name" value="glyQ"/>
    <property type="match status" value="1"/>
</dbReference>
<dbReference type="eggNOG" id="COG0752">
    <property type="taxonomic scope" value="Bacteria"/>
</dbReference>
<dbReference type="Gene3D" id="1.20.58.180">
    <property type="entry name" value="Class II aaRS and biotin synthetases, domain 2"/>
    <property type="match status" value="1"/>
</dbReference>
<dbReference type="CDD" id="cd00733">
    <property type="entry name" value="GlyRS_alpha_core"/>
    <property type="match status" value="1"/>
</dbReference>
<evidence type="ECO:0000256" key="4">
    <source>
        <dbReference type="ARBA" id="ARBA00022840"/>
    </source>
</evidence>
<accession>C5CI84</accession>
<reference evidence="9 10" key="1">
    <citation type="submission" date="2009-06" db="EMBL/GenBank/DDBJ databases">
        <title>Complete sequence of Thermotogales bacterium TBF 19.5.1.</title>
        <authorList>
            <consortium name="US DOE Joint Genome Institute"/>
            <person name="Lucas S."/>
            <person name="Copeland A."/>
            <person name="Lapidus A."/>
            <person name="Glavina del Rio T."/>
            <person name="Tice H."/>
            <person name="Bruce D."/>
            <person name="Goodwin L."/>
            <person name="Pitluck S."/>
            <person name="Chertkov O."/>
            <person name="Brettin T."/>
            <person name="Detter J.C."/>
            <person name="Han C."/>
            <person name="Schmutz J."/>
            <person name="Larimer F."/>
            <person name="Land M."/>
            <person name="Hauser L."/>
            <person name="Kyrpides N."/>
            <person name="Ovchinnikova G."/>
            <person name="Noll K."/>
        </authorList>
    </citation>
    <scope>NUCLEOTIDE SEQUENCE [LARGE SCALE GENOMIC DNA]</scope>
    <source>
        <strain evidence="10">ATCC BAA-1733 / DSM 21960 / TBF 19.5.1</strain>
    </source>
</reference>
<dbReference type="HAMAP" id="MF_00254">
    <property type="entry name" value="Gly_tRNA_synth_alpha"/>
    <property type="match status" value="1"/>
</dbReference>
<dbReference type="FunFam" id="3.30.930.10:FF:000006">
    <property type="entry name" value="Glycine--tRNA ligase alpha subunit"/>
    <property type="match status" value="1"/>
</dbReference>
<organism evidence="9 10">
    <name type="scientific">Kosmotoga olearia (strain ATCC BAA-1733 / DSM 21960 / TBF 19.5.1)</name>
    <dbReference type="NCBI Taxonomy" id="521045"/>
    <lineage>
        <taxon>Bacteria</taxon>
        <taxon>Thermotogati</taxon>
        <taxon>Thermotogota</taxon>
        <taxon>Thermotogae</taxon>
        <taxon>Kosmotogales</taxon>
        <taxon>Kosmotogaceae</taxon>
        <taxon>Kosmotoga</taxon>
    </lineage>
</organism>
<dbReference type="GO" id="GO:0006426">
    <property type="term" value="P:glycyl-tRNA aminoacylation"/>
    <property type="evidence" value="ECO:0007669"/>
    <property type="project" value="UniProtKB-UniRule"/>
</dbReference>
<keyword evidence="4 8" id="KW-0067">ATP-binding</keyword>
<dbReference type="Proteomes" id="UP000002382">
    <property type="component" value="Chromosome"/>
</dbReference>
<keyword evidence="10" id="KW-1185">Reference proteome</keyword>
<evidence type="ECO:0000256" key="5">
    <source>
        <dbReference type="ARBA" id="ARBA00022917"/>
    </source>
</evidence>
<dbReference type="Pfam" id="PF02091">
    <property type="entry name" value="tRNA-synt_2e"/>
    <property type="match status" value="1"/>
</dbReference>
<comment type="subcellular location">
    <subcellularLocation>
        <location evidence="8">Cytoplasm</location>
    </subcellularLocation>
</comment>
<evidence type="ECO:0000256" key="6">
    <source>
        <dbReference type="ARBA" id="ARBA00023146"/>
    </source>
</evidence>
<keyword evidence="5 8" id="KW-0648">Protein biosynthesis</keyword>
<dbReference type="HOGENOM" id="CLU_057066_1_0_0"/>
<evidence type="ECO:0000256" key="3">
    <source>
        <dbReference type="ARBA" id="ARBA00022741"/>
    </source>
</evidence>
<dbReference type="GO" id="GO:0005829">
    <property type="term" value="C:cytosol"/>
    <property type="evidence" value="ECO:0007669"/>
    <property type="project" value="TreeGrafter"/>
</dbReference>
<dbReference type="PRINTS" id="PR01044">
    <property type="entry name" value="TRNASYNTHGA"/>
</dbReference>
<dbReference type="NCBIfam" id="NF006827">
    <property type="entry name" value="PRK09348.1"/>
    <property type="match status" value="1"/>
</dbReference>
<gene>
    <name evidence="8" type="primary">glyQ</name>
    <name evidence="9" type="ordered locus">Kole_2109</name>
</gene>
<dbReference type="AlphaFoldDB" id="C5CI84"/>
<name>C5CI84_KOSOT</name>
<comment type="similarity">
    <text evidence="1 8">Belongs to the class-II aminoacyl-tRNA synthetase family.</text>
</comment>
<reference evidence="9 10" key="2">
    <citation type="journal article" date="2011" name="J. Bacteriol.">
        <title>Genome Sequence of Kosmotoga olearia Strain TBF 19.5.1, a Thermophilic Bacterium with a Wide Growth Temperature Range, Isolated from the Troll B Oil Platform in the North Sea.</title>
        <authorList>
            <person name="Swithers K.S."/>
            <person name="Dipippo J.L."/>
            <person name="Bruce D.C."/>
            <person name="Detter C."/>
            <person name="Tapia R."/>
            <person name="Han S."/>
            <person name="Goodwin L.A."/>
            <person name="Han J."/>
            <person name="Woyke T."/>
            <person name="Pitluck S."/>
            <person name="Pennacchio L."/>
            <person name="Nolan M."/>
            <person name="Mikhailova N."/>
            <person name="Land M.L."/>
            <person name="Nesbo C.L."/>
            <person name="Gogarten J.P."/>
            <person name="Noll K.M."/>
        </authorList>
    </citation>
    <scope>NUCLEOTIDE SEQUENCE [LARGE SCALE GENOMIC DNA]</scope>
    <source>
        <strain evidence="10">ATCC BAA-1733 / DSM 21960 / TBF 19.5.1</strain>
    </source>
</reference>
<dbReference type="KEGG" id="kol:Kole_2109"/>
<dbReference type="STRING" id="521045.Kole_2109"/>
<dbReference type="SUPFAM" id="SSF55681">
    <property type="entry name" value="Class II aaRS and biotin synthetases"/>
    <property type="match status" value="1"/>
</dbReference>
<proteinExistence type="inferred from homology"/>
<evidence type="ECO:0000313" key="10">
    <source>
        <dbReference type="Proteomes" id="UP000002382"/>
    </source>
</evidence>
<dbReference type="PROSITE" id="PS50861">
    <property type="entry name" value="AA_TRNA_LIGASE_II_GLYAB"/>
    <property type="match status" value="1"/>
</dbReference>
<dbReference type="EC" id="6.1.1.14" evidence="8"/>
<dbReference type="InterPro" id="IPR006194">
    <property type="entry name" value="Gly-tRNA-synth_heterodimer"/>
</dbReference>
<dbReference type="RefSeq" id="WP_015869427.1">
    <property type="nucleotide sequence ID" value="NC_012785.1"/>
</dbReference>